<dbReference type="HAMAP" id="MF_00317">
    <property type="entry name" value="DNApol_clamp_arch"/>
    <property type="match status" value="1"/>
</dbReference>
<evidence type="ECO:0000259" key="4">
    <source>
        <dbReference type="Pfam" id="PF00705"/>
    </source>
</evidence>
<dbReference type="AlphaFoldDB" id="A0A075I769"/>
<dbReference type="GO" id="GO:0030337">
    <property type="term" value="F:DNA polymerase processivity factor activity"/>
    <property type="evidence" value="ECO:0007669"/>
    <property type="project" value="UniProtKB-UniRule"/>
</dbReference>
<protein>
    <recommendedName>
        <fullName evidence="3">DNA polymerase sliding clamp</fullName>
    </recommendedName>
    <alternativeName>
        <fullName evidence="3">Proliferating cell nuclear antigen homolog</fullName>
        <shortName evidence="3">PCNA</shortName>
    </alternativeName>
</protein>
<evidence type="ECO:0000256" key="2">
    <source>
        <dbReference type="ARBA" id="ARBA00023125"/>
    </source>
</evidence>
<evidence type="ECO:0000256" key="1">
    <source>
        <dbReference type="ARBA" id="ARBA00022705"/>
    </source>
</evidence>
<comment type="subunit">
    <text evidence="3">Homotrimer. The subunits circularize to form a toroid; DNA passes through its center. Replication factor C (RFC) is required to load the toroid on the DNA.</text>
</comment>
<dbReference type="GO" id="GO:0006272">
    <property type="term" value="P:leading strand elongation"/>
    <property type="evidence" value="ECO:0007669"/>
    <property type="project" value="TreeGrafter"/>
</dbReference>
<feature type="domain" description="Proliferating cell nuclear antigen PCNA N-terminal" evidence="4">
    <location>
        <begin position="8"/>
        <end position="98"/>
    </location>
</feature>
<reference evidence="5" key="1">
    <citation type="journal article" date="2014" name="Genome Biol. Evol.">
        <title>Pangenome evidence for extensive interdomain horizontal transfer affecting lineage core and shell genes in uncultured planktonic thaumarchaeota and euryarchaeota.</title>
        <authorList>
            <person name="Deschamps P."/>
            <person name="Zivanovic Y."/>
            <person name="Moreira D."/>
            <person name="Rodriguez-Valera F."/>
            <person name="Lopez-Garcia P."/>
        </authorList>
    </citation>
    <scope>NUCLEOTIDE SEQUENCE</scope>
</reference>
<dbReference type="GO" id="GO:0006275">
    <property type="term" value="P:regulation of DNA replication"/>
    <property type="evidence" value="ECO:0007669"/>
    <property type="project" value="UniProtKB-UniRule"/>
</dbReference>
<dbReference type="InterPro" id="IPR000730">
    <property type="entry name" value="Pr_cel_nuc_antig"/>
</dbReference>
<comment type="similarity">
    <text evidence="3">Belongs to the PCNA family.</text>
</comment>
<dbReference type="Pfam" id="PF00705">
    <property type="entry name" value="PCNA_N"/>
    <property type="match status" value="1"/>
</dbReference>
<dbReference type="InterPro" id="IPR046938">
    <property type="entry name" value="DNA_clamp_sf"/>
</dbReference>
<dbReference type="PANTHER" id="PTHR11352:SF0">
    <property type="entry name" value="PROLIFERATING CELL NUCLEAR ANTIGEN"/>
    <property type="match status" value="1"/>
</dbReference>
<name>A0A075I769_9EURY</name>
<keyword evidence="1 3" id="KW-0235">DNA replication</keyword>
<dbReference type="GO" id="GO:0003677">
    <property type="term" value="F:DNA binding"/>
    <property type="evidence" value="ECO:0007669"/>
    <property type="project" value="UniProtKB-UniRule"/>
</dbReference>
<dbReference type="EMBL" id="KF901212">
    <property type="protein sequence ID" value="AIF22542.1"/>
    <property type="molecule type" value="Genomic_DNA"/>
</dbReference>
<dbReference type="PANTHER" id="PTHR11352">
    <property type="entry name" value="PROLIFERATING CELL NUCLEAR ANTIGEN"/>
    <property type="match status" value="1"/>
</dbReference>
<dbReference type="CDD" id="cd00577">
    <property type="entry name" value="PCNA"/>
    <property type="match status" value="1"/>
</dbReference>
<evidence type="ECO:0000313" key="5">
    <source>
        <dbReference type="EMBL" id="AIF22542.1"/>
    </source>
</evidence>
<dbReference type="Gene3D" id="3.70.10.10">
    <property type="match status" value="1"/>
</dbReference>
<dbReference type="SUPFAM" id="SSF55979">
    <property type="entry name" value="DNA clamp"/>
    <property type="match status" value="2"/>
</dbReference>
<evidence type="ECO:0000256" key="3">
    <source>
        <dbReference type="HAMAP-Rule" id="MF_00317"/>
    </source>
</evidence>
<accession>A0A075I769</accession>
<organism evidence="5">
    <name type="scientific">uncultured marine group II/III euryarchaeote SAT1000_09_G02</name>
    <dbReference type="NCBI Taxonomy" id="1456557"/>
    <lineage>
        <taxon>Archaea</taxon>
        <taxon>Methanobacteriati</taxon>
        <taxon>Methanobacteriota</taxon>
        <taxon>environmental samples</taxon>
    </lineage>
</organism>
<comment type="function">
    <text evidence="3">Sliding clamp subunit that acts as a moving platform for DNA processing. Responsible for tethering the catalytic subunit of DNA polymerase and other proteins to DNA during high-speed replication.</text>
</comment>
<dbReference type="InterPro" id="IPR022648">
    <property type="entry name" value="Pr_cel_nuc_antig_N"/>
</dbReference>
<proteinExistence type="inferred from homology"/>
<sequence length="250" mass="27148">MMLRVTANTQLMKEIVDLLSVLTEEAKLVWGENGLHINVVDGSHVALLSATIGDACFETYEVEPVEIGLELVKLRDLLSLAGPSDLVELDYDEAIGAINVRVGAVHRILRGLDTGTMNEPKMPSLTFDSKATIEPTKLSNALRAAKFVGELVDLSLDANQMSVSVTVEAGESVNVRFDAGELSELVAPNPTHSTYSLQFLDPLTRKLASGLTDAVTLEFQDKYPLRLTWNSNDGGASWIYFLAPRVTSDA</sequence>
<keyword evidence="2 3" id="KW-0238">DNA-binding</keyword>
<gene>
    <name evidence="5" type="primary">PCNA</name>
    <name evidence="3" type="synonym">pcn</name>
</gene>